<dbReference type="Proteomes" id="UP001069090">
    <property type="component" value="Unassembled WGS sequence"/>
</dbReference>
<evidence type="ECO:0000313" key="3">
    <source>
        <dbReference type="EMBL" id="MCZ0865804.1"/>
    </source>
</evidence>
<dbReference type="InterPro" id="IPR012660">
    <property type="entry name" value="YiiD_C"/>
</dbReference>
<dbReference type="InterPro" id="IPR029069">
    <property type="entry name" value="HotDog_dom_sf"/>
</dbReference>
<keyword evidence="4" id="KW-1185">Reference proteome</keyword>
<comment type="caution">
    <text evidence="3">The sequence shown here is derived from an EMBL/GenBank/DDBJ whole genome shotgun (WGS) entry which is preliminary data.</text>
</comment>
<dbReference type="RefSeq" id="WP_258331944.1">
    <property type="nucleotide sequence ID" value="NZ_JAPTGG010000008.1"/>
</dbReference>
<sequence length="154" mass="16835">MSNHTVTARYLSDFLNQHMEMAQHMDMKVQHYNGDCLALSIALKPSLNDKLTAWGGSLYGLCVMAGWGMYYLKCREQGINPNIVVSHGEIDYLAPVADELIVALCHGQAIDWSSVFARVRSHGKATVALTATVNSAGSTAVTFKGRYTLVGIKK</sequence>
<accession>A0A9J6RMU7</accession>
<gene>
    <name evidence="3" type="ORF">O0V09_11355</name>
</gene>
<evidence type="ECO:0000313" key="4">
    <source>
        <dbReference type="Proteomes" id="UP001069090"/>
    </source>
</evidence>
<organism evidence="3 4">
    <name type="scientific">Dasania phycosphaerae</name>
    <dbReference type="NCBI Taxonomy" id="2950436"/>
    <lineage>
        <taxon>Bacteria</taxon>
        <taxon>Pseudomonadati</taxon>
        <taxon>Pseudomonadota</taxon>
        <taxon>Gammaproteobacteria</taxon>
        <taxon>Cellvibrionales</taxon>
        <taxon>Spongiibacteraceae</taxon>
        <taxon>Dasania</taxon>
    </lineage>
</organism>
<dbReference type="AlphaFoldDB" id="A0A9J6RMU7"/>
<evidence type="ECO:0000259" key="2">
    <source>
        <dbReference type="Pfam" id="PF09500"/>
    </source>
</evidence>
<keyword evidence="1" id="KW-0472">Membrane</keyword>
<protein>
    <submittedName>
        <fullName evidence="3">Thioesterase domain-containing protein</fullName>
    </submittedName>
</protein>
<dbReference type="NCBIfam" id="TIGR02447">
    <property type="entry name" value="yiiD_Cterm"/>
    <property type="match status" value="1"/>
</dbReference>
<feature type="domain" description="Thioesterase putative" evidence="2">
    <location>
        <begin position="10"/>
        <end position="149"/>
    </location>
</feature>
<feature type="transmembrane region" description="Helical" evidence="1">
    <location>
        <begin position="53"/>
        <end position="72"/>
    </location>
</feature>
<reference evidence="3 4" key="1">
    <citation type="submission" date="2022-12" db="EMBL/GenBank/DDBJ databases">
        <title>Dasania phycosphaerae sp. nov., isolated from particulate material of the south coast of Korea.</title>
        <authorList>
            <person name="Jiang Y."/>
        </authorList>
    </citation>
    <scope>NUCLEOTIDE SEQUENCE [LARGE SCALE GENOMIC DNA]</scope>
    <source>
        <strain evidence="3 4">GY-19</strain>
    </source>
</reference>
<proteinExistence type="predicted"/>
<dbReference type="SUPFAM" id="SSF54637">
    <property type="entry name" value="Thioesterase/thiol ester dehydrase-isomerase"/>
    <property type="match status" value="1"/>
</dbReference>
<dbReference type="Pfam" id="PF09500">
    <property type="entry name" value="YiiD_C"/>
    <property type="match status" value="1"/>
</dbReference>
<dbReference type="EMBL" id="JAPTGG010000008">
    <property type="protein sequence ID" value="MCZ0865804.1"/>
    <property type="molecule type" value="Genomic_DNA"/>
</dbReference>
<evidence type="ECO:0000256" key="1">
    <source>
        <dbReference type="SAM" id="Phobius"/>
    </source>
</evidence>
<name>A0A9J6RMU7_9GAMM</name>
<keyword evidence="1" id="KW-0812">Transmembrane</keyword>
<keyword evidence="1" id="KW-1133">Transmembrane helix</keyword>
<dbReference type="Gene3D" id="3.10.129.10">
    <property type="entry name" value="Hotdog Thioesterase"/>
    <property type="match status" value="1"/>
</dbReference>